<evidence type="ECO:0000256" key="1">
    <source>
        <dbReference type="SAM" id="Phobius"/>
    </source>
</evidence>
<feature type="transmembrane region" description="Helical" evidence="1">
    <location>
        <begin position="254"/>
        <end position="276"/>
    </location>
</feature>
<dbReference type="PANTHER" id="PTHR33133">
    <property type="entry name" value="OS08G0107100 PROTEIN-RELATED"/>
    <property type="match status" value="1"/>
</dbReference>
<dbReference type="OMA" id="YFSCRSF"/>
<evidence type="ECO:0000313" key="3">
    <source>
        <dbReference type="Proteomes" id="UP000825935"/>
    </source>
</evidence>
<dbReference type="OrthoDB" id="1926790at2759"/>
<protein>
    <submittedName>
        <fullName evidence="2">Uncharacterized protein</fullName>
    </submittedName>
</protein>
<comment type="caution">
    <text evidence="2">The sequence shown here is derived from an EMBL/GenBank/DDBJ whole genome shotgun (WGS) entry which is preliminary data.</text>
</comment>
<dbReference type="Proteomes" id="UP000825935">
    <property type="component" value="Chromosome 38"/>
</dbReference>
<feature type="transmembrane region" description="Helical" evidence="1">
    <location>
        <begin position="96"/>
        <end position="117"/>
    </location>
</feature>
<evidence type="ECO:0000313" key="2">
    <source>
        <dbReference type="EMBL" id="KAH7277976.1"/>
    </source>
</evidence>
<accession>A0A8T2Q2W5</accession>
<keyword evidence="3" id="KW-1185">Reference proteome</keyword>
<feature type="transmembrane region" description="Helical" evidence="1">
    <location>
        <begin position="210"/>
        <end position="234"/>
    </location>
</feature>
<feature type="transmembrane region" description="Helical" evidence="1">
    <location>
        <begin position="129"/>
        <end position="145"/>
    </location>
</feature>
<feature type="transmembrane region" description="Helical" evidence="1">
    <location>
        <begin position="151"/>
        <end position="173"/>
    </location>
</feature>
<keyword evidence="1" id="KW-0472">Membrane</keyword>
<feature type="transmembrane region" description="Helical" evidence="1">
    <location>
        <begin position="342"/>
        <end position="363"/>
    </location>
</feature>
<gene>
    <name evidence="2" type="ORF">KP509_38G018000</name>
</gene>
<sequence>MVDATVVRVEVGSHHASHSRMSLEMSERTSETALNSTEFVEAPALVRAHHGLHHRHHNHYHHHEVLVRSAQKFVTMGALDVLRESITVLRANSSTLMSLMLLLICPVSGLLLSHALLHGKISERVSARLYAAAGSVGLLHYLSLVKSTYTSLLQVLLSYVFAAPVLFTVWLLAKGGIIFVVSGTYANKSVSLYESLTAGVRLWKRIFSTYAWNSLILLGFATITATIFLLVVSVLDRLQFSADLIFLMELALGIFYSVVFAQILVVGSLANVVSALEEHYGLPALSRAFHLIKGKIQVALSLFCGSLLGAYMVETLYGYRVLGIPPSRYAINTASRMWEGPLLIFMYSFLLLLDTIVGCVFYFSCKSCIIESSEEMKHTINEENSSDSYV</sequence>
<proteinExistence type="predicted"/>
<dbReference type="PANTHER" id="PTHR33133:SF1">
    <property type="entry name" value="EXPRESSED PROTEIN-RELATED"/>
    <property type="match status" value="1"/>
</dbReference>
<keyword evidence="1" id="KW-0812">Transmembrane</keyword>
<reference evidence="2" key="1">
    <citation type="submission" date="2021-08" db="EMBL/GenBank/DDBJ databases">
        <title>WGS assembly of Ceratopteris richardii.</title>
        <authorList>
            <person name="Marchant D.B."/>
            <person name="Chen G."/>
            <person name="Jenkins J."/>
            <person name="Shu S."/>
            <person name="Leebens-Mack J."/>
            <person name="Grimwood J."/>
            <person name="Schmutz J."/>
            <person name="Soltis P."/>
            <person name="Soltis D."/>
            <person name="Chen Z.-H."/>
        </authorList>
    </citation>
    <scope>NUCLEOTIDE SEQUENCE</scope>
    <source>
        <strain evidence="2">Whitten #5841</strain>
        <tissue evidence="2">Leaf</tissue>
    </source>
</reference>
<dbReference type="EMBL" id="CM035443">
    <property type="protein sequence ID" value="KAH7277976.1"/>
    <property type="molecule type" value="Genomic_DNA"/>
</dbReference>
<keyword evidence="1" id="KW-1133">Transmembrane helix</keyword>
<organism evidence="2 3">
    <name type="scientific">Ceratopteris richardii</name>
    <name type="common">Triangle waterfern</name>
    <dbReference type="NCBI Taxonomy" id="49495"/>
    <lineage>
        <taxon>Eukaryota</taxon>
        <taxon>Viridiplantae</taxon>
        <taxon>Streptophyta</taxon>
        <taxon>Embryophyta</taxon>
        <taxon>Tracheophyta</taxon>
        <taxon>Polypodiopsida</taxon>
        <taxon>Polypodiidae</taxon>
        <taxon>Polypodiales</taxon>
        <taxon>Pteridineae</taxon>
        <taxon>Pteridaceae</taxon>
        <taxon>Parkerioideae</taxon>
        <taxon>Ceratopteris</taxon>
    </lineage>
</organism>
<feature type="transmembrane region" description="Helical" evidence="1">
    <location>
        <begin position="296"/>
        <end position="313"/>
    </location>
</feature>
<name>A0A8T2Q2W5_CERRI</name>
<dbReference type="AlphaFoldDB" id="A0A8T2Q2W5"/>